<evidence type="ECO:0000313" key="10">
    <source>
        <dbReference type="Proteomes" id="UP001186944"/>
    </source>
</evidence>
<dbReference type="GO" id="GO:0046872">
    <property type="term" value="F:metal ion binding"/>
    <property type="evidence" value="ECO:0007669"/>
    <property type="project" value="UniProtKB-KW"/>
</dbReference>
<dbReference type="GO" id="GO:0016787">
    <property type="term" value="F:hydrolase activity"/>
    <property type="evidence" value="ECO:0007669"/>
    <property type="project" value="UniProtKB-KW"/>
</dbReference>
<evidence type="ECO:0000256" key="4">
    <source>
        <dbReference type="ARBA" id="ARBA00022722"/>
    </source>
</evidence>
<reference evidence="9" key="1">
    <citation type="submission" date="2019-08" db="EMBL/GenBank/DDBJ databases">
        <title>The improved chromosome-level genome for the pearl oyster Pinctada fucata martensii using PacBio sequencing and Hi-C.</title>
        <authorList>
            <person name="Zheng Z."/>
        </authorList>
    </citation>
    <scope>NUCLEOTIDE SEQUENCE</scope>
    <source>
        <strain evidence="9">ZZ-2019</strain>
        <tissue evidence="9">Adductor muscle</tissue>
    </source>
</reference>
<evidence type="ECO:0000256" key="5">
    <source>
        <dbReference type="ARBA" id="ARBA00022723"/>
    </source>
</evidence>
<keyword evidence="7" id="KW-0539">Nucleus</keyword>
<comment type="caution">
    <text evidence="9">The sequence shown here is derived from an EMBL/GenBank/DDBJ whole genome shotgun (WGS) entry which is preliminary data.</text>
</comment>
<dbReference type="InterPro" id="IPR027806">
    <property type="entry name" value="HARBI1_dom"/>
</dbReference>
<proteinExistence type="inferred from homology"/>
<dbReference type="InterPro" id="IPR045249">
    <property type="entry name" value="HARBI1-like"/>
</dbReference>
<protein>
    <recommendedName>
        <fullName evidence="8">DDE Tnp4 domain-containing protein</fullName>
    </recommendedName>
</protein>
<dbReference type="Pfam" id="PF13359">
    <property type="entry name" value="DDE_Tnp_4"/>
    <property type="match status" value="1"/>
</dbReference>
<dbReference type="PANTHER" id="PTHR22930">
    <property type="match status" value="1"/>
</dbReference>
<name>A0AA88Y191_PINIB</name>
<evidence type="ECO:0000256" key="6">
    <source>
        <dbReference type="ARBA" id="ARBA00022801"/>
    </source>
</evidence>
<keyword evidence="5" id="KW-0479">Metal-binding</keyword>
<comment type="subcellular location">
    <subcellularLocation>
        <location evidence="2">Nucleus</location>
    </subcellularLocation>
</comment>
<dbReference type="PANTHER" id="PTHR22930:SF269">
    <property type="entry name" value="NUCLEASE HARBI1-LIKE PROTEIN"/>
    <property type="match status" value="1"/>
</dbReference>
<accession>A0AA88Y191</accession>
<organism evidence="9 10">
    <name type="scientific">Pinctada imbricata</name>
    <name type="common">Atlantic pearl-oyster</name>
    <name type="synonym">Pinctada martensii</name>
    <dbReference type="NCBI Taxonomy" id="66713"/>
    <lineage>
        <taxon>Eukaryota</taxon>
        <taxon>Metazoa</taxon>
        <taxon>Spiralia</taxon>
        <taxon>Lophotrochozoa</taxon>
        <taxon>Mollusca</taxon>
        <taxon>Bivalvia</taxon>
        <taxon>Autobranchia</taxon>
        <taxon>Pteriomorphia</taxon>
        <taxon>Pterioida</taxon>
        <taxon>Pterioidea</taxon>
        <taxon>Pteriidae</taxon>
        <taxon>Pinctada</taxon>
    </lineage>
</organism>
<evidence type="ECO:0000256" key="7">
    <source>
        <dbReference type="ARBA" id="ARBA00023242"/>
    </source>
</evidence>
<dbReference type="GO" id="GO:0004518">
    <property type="term" value="F:nuclease activity"/>
    <property type="evidence" value="ECO:0007669"/>
    <property type="project" value="UniProtKB-KW"/>
</dbReference>
<feature type="domain" description="DDE Tnp4" evidence="8">
    <location>
        <begin position="63"/>
        <end position="197"/>
    </location>
</feature>
<evidence type="ECO:0000256" key="2">
    <source>
        <dbReference type="ARBA" id="ARBA00004123"/>
    </source>
</evidence>
<gene>
    <name evidence="9" type="ORF">FSP39_018566</name>
</gene>
<keyword evidence="4" id="KW-0540">Nuclease</keyword>
<keyword evidence="6" id="KW-0378">Hydrolase</keyword>
<comment type="similarity">
    <text evidence="3">Belongs to the HARBI1 family.</text>
</comment>
<comment type="cofactor">
    <cofactor evidence="1">
        <name>a divalent metal cation</name>
        <dbReference type="ChEBI" id="CHEBI:60240"/>
    </cofactor>
</comment>
<evidence type="ECO:0000259" key="8">
    <source>
        <dbReference type="Pfam" id="PF13359"/>
    </source>
</evidence>
<evidence type="ECO:0000313" key="9">
    <source>
        <dbReference type="EMBL" id="KAK3095749.1"/>
    </source>
</evidence>
<dbReference type="EMBL" id="VSWD01000008">
    <property type="protein sequence ID" value="KAK3095749.1"/>
    <property type="molecule type" value="Genomic_DNA"/>
</dbReference>
<dbReference type="Proteomes" id="UP001186944">
    <property type="component" value="Unassembled WGS sequence"/>
</dbReference>
<dbReference type="GO" id="GO:0005634">
    <property type="term" value="C:nucleus"/>
    <property type="evidence" value="ECO:0007669"/>
    <property type="project" value="UniProtKB-SubCell"/>
</dbReference>
<keyword evidence="10" id="KW-1185">Reference proteome</keyword>
<evidence type="ECO:0000256" key="1">
    <source>
        <dbReference type="ARBA" id="ARBA00001968"/>
    </source>
</evidence>
<sequence>MSHSFGFRVARNTISVFIPEVCDAIFRLFSDELIQCPSTESEWKLVAKQFSEKWNFHHVLGALDGKHIALRCPPSAGSLYYNYKGFHSIVLMALVDADYKFLYVDIGASGSSSDDGVFGETELKEALEAGDIGVPGAEPLPGDGEPVPYFIIGDDAFPLKSWLMKPFQQRNMTIQEIIYNYRHSRARRVVENAFGILASRKLLGLSLLLRKLLGLLLLLRSRKIPLTEDWPGLDGSNGRSNSDVSS</sequence>
<dbReference type="AlphaFoldDB" id="A0AA88Y191"/>
<evidence type="ECO:0000256" key="3">
    <source>
        <dbReference type="ARBA" id="ARBA00006958"/>
    </source>
</evidence>